<dbReference type="InterPro" id="IPR011993">
    <property type="entry name" value="PH-like_dom_sf"/>
</dbReference>
<dbReference type="Pfam" id="PF05708">
    <property type="entry name" value="Peptidase_C92"/>
    <property type="match status" value="1"/>
</dbReference>
<accession>A0A1R2B226</accession>
<dbReference type="Gene3D" id="3.90.1720.10">
    <property type="entry name" value="endopeptidase domain like (from Nostoc punctiforme)"/>
    <property type="match status" value="1"/>
</dbReference>
<dbReference type="SMART" id="SM00233">
    <property type="entry name" value="PH"/>
    <property type="match status" value="1"/>
</dbReference>
<dbReference type="PROSITE" id="PS50003">
    <property type="entry name" value="PH_DOMAIN"/>
    <property type="match status" value="1"/>
</dbReference>
<keyword evidence="4" id="KW-1185">Reference proteome</keyword>
<evidence type="ECO:0000313" key="4">
    <source>
        <dbReference type="Proteomes" id="UP000187209"/>
    </source>
</evidence>
<feature type="compositionally biased region" description="Basic and acidic residues" evidence="1">
    <location>
        <begin position="1"/>
        <end position="13"/>
    </location>
</feature>
<dbReference type="Proteomes" id="UP000187209">
    <property type="component" value="Unassembled WGS sequence"/>
</dbReference>
<dbReference type="PANTHER" id="PTHR47112:SF1">
    <property type="entry name" value="PX DOMAIN-CONTAINING PROTEIN"/>
    <property type="match status" value="1"/>
</dbReference>
<feature type="region of interest" description="Disordered" evidence="1">
    <location>
        <begin position="1"/>
        <end position="26"/>
    </location>
</feature>
<dbReference type="OrthoDB" id="289113at2759"/>
<evidence type="ECO:0000256" key="1">
    <source>
        <dbReference type="SAM" id="MobiDB-lite"/>
    </source>
</evidence>
<sequence length="346" mass="40549">MEETESKFHKESDEFNESLSTPTISSDYNPTLIIQEHSPEPELPFIRGWLQKRSTHLIKRWQNRYFVLRNKILSYYGTESDENPRTTIDFDQVSVSLEFIKNKNPQEMTLSIVGCKRAFKLRAMNGENLEEWVENLYLHINSSRGSKSDLYLISSKEEFWRYARISNEKFSQEADIGDVLLFKSKNLSAKLQRGVTLSKYDHVAMLLRWKDGVVGMLEATGQTGVQILLWSDFIRFNWHLLYTRLVYRKLEIKRTDEMLEKLEKFLENVEGKRYSLNPTKIFKKRSPGEEENFFCSELVASAYKAIGVLSEDEKSSSYLPLHFSSKKQIPLIDSNLSQEYLIDFQL</sequence>
<dbReference type="AlphaFoldDB" id="A0A1R2B226"/>
<dbReference type="SUPFAM" id="SSF50729">
    <property type="entry name" value="PH domain-like"/>
    <property type="match status" value="1"/>
</dbReference>
<dbReference type="Pfam" id="PF00169">
    <property type="entry name" value="PH"/>
    <property type="match status" value="1"/>
</dbReference>
<comment type="caution">
    <text evidence="3">The sequence shown here is derived from an EMBL/GenBank/DDBJ whole genome shotgun (WGS) entry which is preliminary data.</text>
</comment>
<organism evidence="3 4">
    <name type="scientific">Stentor coeruleus</name>
    <dbReference type="NCBI Taxonomy" id="5963"/>
    <lineage>
        <taxon>Eukaryota</taxon>
        <taxon>Sar</taxon>
        <taxon>Alveolata</taxon>
        <taxon>Ciliophora</taxon>
        <taxon>Postciliodesmatophora</taxon>
        <taxon>Heterotrichea</taxon>
        <taxon>Heterotrichida</taxon>
        <taxon>Stentoridae</taxon>
        <taxon>Stentor</taxon>
    </lineage>
</organism>
<reference evidence="3 4" key="1">
    <citation type="submission" date="2016-11" db="EMBL/GenBank/DDBJ databases">
        <title>The macronuclear genome of Stentor coeruleus: a giant cell with tiny introns.</title>
        <authorList>
            <person name="Slabodnick M."/>
            <person name="Ruby J.G."/>
            <person name="Reiff S.B."/>
            <person name="Swart E.C."/>
            <person name="Gosai S."/>
            <person name="Prabakaran S."/>
            <person name="Witkowska E."/>
            <person name="Larue G.E."/>
            <person name="Fisher S."/>
            <person name="Freeman R.M."/>
            <person name="Gunawardena J."/>
            <person name="Chu W."/>
            <person name="Stover N.A."/>
            <person name="Gregory B.D."/>
            <person name="Nowacki M."/>
            <person name="Derisi J."/>
            <person name="Roy S.W."/>
            <person name="Marshall W.F."/>
            <person name="Sood P."/>
        </authorList>
    </citation>
    <scope>NUCLEOTIDE SEQUENCE [LARGE SCALE GENOMIC DNA]</scope>
    <source>
        <strain evidence="3">WM001</strain>
    </source>
</reference>
<gene>
    <name evidence="3" type="ORF">SteCoe_31194</name>
</gene>
<dbReference type="Gene3D" id="2.30.29.30">
    <property type="entry name" value="Pleckstrin-homology domain (PH domain)/Phosphotyrosine-binding domain (PTB)"/>
    <property type="match status" value="1"/>
</dbReference>
<feature type="domain" description="PH" evidence="2">
    <location>
        <begin position="43"/>
        <end position="141"/>
    </location>
</feature>
<protein>
    <recommendedName>
        <fullName evidence="2">PH domain-containing protein</fullName>
    </recommendedName>
</protein>
<proteinExistence type="predicted"/>
<dbReference type="InterPro" id="IPR038765">
    <property type="entry name" value="Papain-like_cys_pep_sf"/>
</dbReference>
<dbReference type="SUPFAM" id="SSF54001">
    <property type="entry name" value="Cysteine proteinases"/>
    <property type="match status" value="1"/>
</dbReference>
<name>A0A1R2B226_9CILI</name>
<evidence type="ECO:0000259" key="2">
    <source>
        <dbReference type="PROSITE" id="PS50003"/>
    </source>
</evidence>
<dbReference type="EMBL" id="MPUH01001057">
    <property type="protein sequence ID" value="OMJ70745.1"/>
    <property type="molecule type" value="Genomic_DNA"/>
</dbReference>
<evidence type="ECO:0000313" key="3">
    <source>
        <dbReference type="EMBL" id="OMJ70745.1"/>
    </source>
</evidence>
<dbReference type="InterPro" id="IPR024453">
    <property type="entry name" value="Peptidase_C92"/>
</dbReference>
<dbReference type="InterPro" id="IPR001849">
    <property type="entry name" value="PH_domain"/>
</dbReference>
<feature type="compositionally biased region" description="Polar residues" evidence="1">
    <location>
        <begin position="17"/>
        <end position="26"/>
    </location>
</feature>
<dbReference type="PANTHER" id="PTHR47112">
    <property type="entry name" value="PX DOMAIN-CONTAINING PROTEIN"/>
    <property type="match status" value="1"/>
</dbReference>